<evidence type="ECO:0000259" key="3">
    <source>
        <dbReference type="Pfam" id="PF09362"/>
    </source>
</evidence>
<keyword evidence="2" id="KW-0732">Signal</keyword>
<dbReference type="GeneID" id="30153126"/>
<dbReference type="OrthoDB" id="74764at2759"/>
<feature type="compositionally biased region" description="Basic residues" evidence="1">
    <location>
        <begin position="467"/>
        <end position="478"/>
    </location>
</feature>
<dbReference type="Pfam" id="PF09362">
    <property type="entry name" value="DUF1996"/>
    <property type="match status" value="1"/>
</dbReference>
<dbReference type="STRING" id="1295533.A0A1E3I4W0"/>
<dbReference type="RefSeq" id="XP_018997723.1">
    <property type="nucleotide sequence ID" value="XM_019135296.1"/>
</dbReference>
<organism evidence="4 5">
    <name type="scientific">Cryptococcus amylolentus CBS 6039</name>
    <dbReference type="NCBI Taxonomy" id="1295533"/>
    <lineage>
        <taxon>Eukaryota</taxon>
        <taxon>Fungi</taxon>
        <taxon>Dikarya</taxon>
        <taxon>Basidiomycota</taxon>
        <taxon>Agaricomycotina</taxon>
        <taxon>Tremellomycetes</taxon>
        <taxon>Tremellales</taxon>
        <taxon>Cryptococcaceae</taxon>
        <taxon>Cryptococcus</taxon>
    </lineage>
</organism>
<dbReference type="PANTHER" id="PTHR43662">
    <property type="match status" value="1"/>
</dbReference>
<keyword evidence="5" id="KW-1185">Reference proteome</keyword>
<dbReference type="PANTHER" id="PTHR43662:SF3">
    <property type="entry name" value="DOMAIN PROTEIN, PUTATIVE (AFU_ORTHOLOGUE AFUA_6G11970)-RELATED"/>
    <property type="match status" value="1"/>
</dbReference>
<feature type="region of interest" description="Disordered" evidence="1">
    <location>
        <begin position="380"/>
        <end position="412"/>
    </location>
</feature>
<dbReference type="EMBL" id="AWGJ01000002">
    <property type="protein sequence ID" value="ODN83723.1"/>
    <property type="molecule type" value="Genomic_DNA"/>
</dbReference>
<evidence type="ECO:0000313" key="5">
    <source>
        <dbReference type="Proteomes" id="UP000094065"/>
    </source>
</evidence>
<comment type="caution">
    <text evidence="4">The sequence shown here is derived from an EMBL/GenBank/DDBJ whole genome shotgun (WGS) entry which is preliminary data.</text>
</comment>
<evidence type="ECO:0000256" key="1">
    <source>
        <dbReference type="SAM" id="MobiDB-lite"/>
    </source>
</evidence>
<feature type="chain" id="PRO_5009129557" description="DUF1996 domain-containing protein" evidence="2">
    <location>
        <begin position="17"/>
        <end position="478"/>
    </location>
</feature>
<sequence>MLALFGILALLGGAAAWPDPFWVVMHGNAIFTSRLDPIVSPDAVAGHVHSVIGGTAFSPTYSYAHSTAAKSTTANVEVDLSNYWVPQMYRKSGDGFELVKMNRVNTYYLMRRSGDDEEVSPFLKDFRMLAGDASRNTYNESDYTNNAISCVCLGVDGSPQTNAFPEQSCPDDLRAQVFFPNCWDGINTWLEGSKHVAYPTSSGHDQGGPCPTTHPKRIMSLFYEFHFSDDFEYTPGARVWATGDDLGYSLRGDFTNGWPEGYFEEIFSYNSTCNVELSLENCPPLAQYFLKDGAGTVVPDDDAAIVDEDVGVNGTILSALPGNNPVWGRSGPKSPDASYVETGKLVSLADGSEVATSAEVSGTVSSSSSVVVSSSAAAASGTGSISNTAPSSSSHSSDAFTTAAPLSSSDNSAVASSTQTASKVIATNVAAVIESSSVSLSSSSSDSGSTATGTGASSETGLAAHKTCARRKRSRMNW</sequence>
<accession>A0A1E3I4W0</accession>
<feature type="domain" description="DUF1996" evidence="3">
    <location>
        <begin position="36"/>
        <end position="258"/>
    </location>
</feature>
<dbReference type="Proteomes" id="UP000094065">
    <property type="component" value="Unassembled WGS sequence"/>
</dbReference>
<name>A0A1E3I4W0_9TREE</name>
<dbReference type="InterPro" id="IPR018535">
    <property type="entry name" value="DUF1996"/>
</dbReference>
<evidence type="ECO:0000313" key="4">
    <source>
        <dbReference type="EMBL" id="ODN83723.1"/>
    </source>
</evidence>
<feature type="region of interest" description="Disordered" evidence="1">
    <location>
        <begin position="438"/>
        <end position="478"/>
    </location>
</feature>
<evidence type="ECO:0000256" key="2">
    <source>
        <dbReference type="SAM" id="SignalP"/>
    </source>
</evidence>
<feature type="signal peptide" evidence="2">
    <location>
        <begin position="1"/>
        <end position="16"/>
    </location>
</feature>
<feature type="compositionally biased region" description="Low complexity" evidence="1">
    <location>
        <begin position="438"/>
        <end position="464"/>
    </location>
</feature>
<protein>
    <recommendedName>
        <fullName evidence="3">DUF1996 domain-containing protein</fullName>
    </recommendedName>
</protein>
<gene>
    <name evidence="4" type="ORF">L202_01817</name>
</gene>
<reference evidence="4 5" key="1">
    <citation type="submission" date="2016-06" db="EMBL/GenBank/DDBJ databases">
        <title>Evolution of pathogenesis and genome organization in the Tremellales.</title>
        <authorList>
            <person name="Cuomo C."/>
            <person name="Litvintseva A."/>
            <person name="Heitman J."/>
            <person name="Chen Y."/>
            <person name="Sun S."/>
            <person name="Springer D."/>
            <person name="Dromer F."/>
            <person name="Young S."/>
            <person name="Zeng Q."/>
            <person name="Chapman S."/>
            <person name="Gujja S."/>
            <person name="Saif S."/>
            <person name="Birren B."/>
        </authorList>
    </citation>
    <scope>NUCLEOTIDE SEQUENCE [LARGE SCALE GENOMIC DNA]</scope>
    <source>
        <strain evidence="4 5">CBS 6039</strain>
    </source>
</reference>
<dbReference type="AlphaFoldDB" id="A0A1E3I4W0"/>
<proteinExistence type="predicted"/>